<evidence type="ECO:0000256" key="15">
    <source>
        <dbReference type="ARBA" id="ARBA00023014"/>
    </source>
</evidence>
<keyword evidence="7 22" id="KW-0479">Metal-binding</keyword>
<dbReference type="InterPro" id="IPR047187">
    <property type="entry name" value="SF1_C_Upf1"/>
</dbReference>
<dbReference type="GO" id="GO:0046872">
    <property type="term" value="F:metal ion binding"/>
    <property type="evidence" value="ECO:0007669"/>
    <property type="project" value="UniProtKB-UniRule"/>
</dbReference>
<evidence type="ECO:0000256" key="9">
    <source>
        <dbReference type="ARBA" id="ARBA00022759"/>
    </source>
</evidence>
<evidence type="ECO:0000256" key="23">
    <source>
        <dbReference type="SAM" id="MobiDB-lite"/>
    </source>
</evidence>
<dbReference type="Pfam" id="PF08696">
    <property type="entry name" value="Dna2"/>
    <property type="match status" value="1"/>
</dbReference>
<keyword evidence="9" id="KW-0255">Endonuclease</keyword>
<dbReference type="GO" id="GO:0005694">
    <property type="term" value="C:chromosome"/>
    <property type="evidence" value="ECO:0007669"/>
    <property type="project" value="UniProtKB-SubCell"/>
</dbReference>
<keyword evidence="13 22" id="KW-0067">ATP-binding</keyword>
<dbReference type="GO" id="GO:0017108">
    <property type="term" value="F:5'-flap endonuclease activity"/>
    <property type="evidence" value="ECO:0007669"/>
    <property type="project" value="UniProtKB-UniRule"/>
</dbReference>
<dbReference type="Gene3D" id="3.40.50.300">
    <property type="entry name" value="P-loop containing nucleotide triphosphate hydrolases"/>
    <property type="match status" value="3"/>
</dbReference>
<keyword evidence="16 22" id="KW-0238">DNA-binding</keyword>
<evidence type="ECO:0000256" key="2">
    <source>
        <dbReference type="ARBA" id="ARBA00004173"/>
    </source>
</evidence>
<dbReference type="Pfam" id="PF01930">
    <property type="entry name" value="Cas_Cas4"/>
    <property type="match status" value="1"/>
</dbReference>
<dbReference type="CDD" id="cd18041">
    <property type="entry name" value="DEXXQc_DNA2"/>
    <property type="match status" value="1"/>
</dbReference>
<keyword evidence="12 22" id="KW-0347">Helicase</keyword>
<comment type="cofactor">
    <cofactor evidence="1">
        <name>[4Fe-4S] cluster</name>
        <dbReference type="ChEBI" id="CHEBI:49883"/>
    </cofactor>
</comment>
<feature type="domain" description="DNA2/NAM7 helicase-like C-terminal" evidence="27">
    <location>
        <begin position="1326"/>
        <end position="1555"/>
    </location>
</feature>
<feature type="compositionally biased region" description="Polar residues" evidence="23">
    <location>
        <begin position="333"/>
        <end position="343"/>
    </location>
</feature>
<comment type="catalytic activity">
    <reaction evidence="21 22">
        <text>ATP + H2O = ADP + phosphate + H(+)</text>
        <dbReference type="Rhea" id="RHEA:13065"/>
        <dbReference type="ChEBI" id="CHEBI:15377"/>
        <dbReference type="ChEBI" id="CHEBI:15378"/>
        <dbReference type="ChEBI" id="CHEBI:30616"/>
        <dbReference type="ChEBI" id="CHEBI:43474"/>
        <dbReference type="ChEBI" id="CHEBI:456216"/>
        <dbReference type="EC" id="3.6.4.12"/>
    </reaction>
</comment>
<keyword evidence="15 22" id="KW-0411">Iron-sulfur</keyword>
<dbReference type="GO" id="GO:0051539">
    <property type="term" value="F:4 iron, 4 sulfur cluster binding"/>
    <property type="evidence" value="ECO:0007669"/>
    <property type="project" value="UniProtKB-UniRule"/>
</dbReference>
<evidence type="ECO:0000256" key="13">
    <source>
        <dbReference type="ARBA" id="ARBA00022840"/>
    </source>
</evidence>
<dbReference type="Pfam" id="PF13087">
    <property type="entry name" value="AAA_12"/>
    <property type="match status" value="1"/>
</dbReference>
<evidence type="ECO:0000259" key="27">
    <source>
        <dbReference type="Pfam" id="PF13087"/>
    </source>
</evidence>
<dbReference type="InterPro" id="IPR027417">
    <property type="entry name" value="P-loop_NTPase"/>
</dbReference>
<keyword evidence="18 22" id="KW-0234">DNA repair</keyword>
<dbReference type="GO" id="GO:0003677">
    <property type="term" value="F:DNA binding"/>
    <property type="evidence" value="ECO:0007669"/>
    <property type="project" value="UniProtKB-UniRule"/>
</dbReference>
<organism evidence="29 30">
    <name type="scientific">Polytolypa hystricis (strain UAMH7299)</name>
    <dbReference type="NCBI Taxonomy" id="1447883"/>
    <lineage>
        <taxon>Eukaryota</taxon>
        <taxon>Fungi</taxon>
        <taxon>Dikarya</taxon>
        <taxon>Ascomycota</taxon>
        <taxon>Pezizomycotina</taxon>
        <taxon>Eurotiomycetes</taxon>
        <taxon>Eurotiomycetidae</taxon>
        <taxon>Onygenales</taxon>
        <taxon>Onygenales incertae sedis</taxon>
        <taxon>Polytolypa</taxon>
    </lineage>
</organism>
<dbReference type="FunFam" id="3.40.50.300:FF:000789">
    <property type="entry name" value="DNA replication ATP-dependent helicase/nuclease DNA2"/>
    <property type="match status" value="1"/>
</dbReference>
<keyword evidence="20 22" id="KW-0511">Multifunctional enzyme</keyword>
<dbReference type="GO" id="GO:0006281">
    <property type="term" value="P:DNA repair"/>
    <property type="evidence" value="ECO:0007669"/>
    <property type="project" value="UniProtKB-KW"/>
</dbReference>
<evidence type="ECO:0000256" key="21">
    <source>
        <dbReference type="ARBA" id="ARBA00047995"/>
    </source>
</evidence>
<dbReference type="Gene3D" id="3.90.320.10">
    <property type="match status" value="1"/>
</dbReference>
<dbReference type="Gene3D" id="2.40.30.270">
    <property type="match status" value="1"/>
</dbReference>
<gene>
    <name evidence="29" type="ORF">AJ80_00879</name>
</gene>
<dbReference type="Pfam" id="PF21123">
    <property type="entry name" value="Dna2_Rift"/>
    <property type="match status" value="1"/>
</dbReference>
<evidence type="ECO:0000256" key="18">
    <source>
        <dbReference type="ARBA" id="ARBA00023204"/>
    </source>
</evidence>
<dbReference type="GO" id="GO:0017116">
    <property type="term" value="F:single-stranded DNA helicase activity"/>
    <property type="evidence" value="ECO:0007669"/>
    <property type="project" value="UniProtKB-UniRule"/>
</dbReference>
<keyword evidence="11 22" id="KW-0378">Hydrolase</keyword>
<dbReference type="EC" id="3.6.4.12" evidence="22"/>
<feature type="domain" description="DNA2/NAM7 helicase helicase" evidence="26">
    <location>
        <begin position="1251"/>
        <end position="1318"/>
    </location>
</feature>
<evidence type="ECO:0000259" key="24">
    <source>
        <dbReference type="Pfam" id="PF01930"/>
    </source>
</evidence>
<feature type="compositionally biased region" description="Basic and acidic residues" evidence="23">
    <location>
        <begin position="47"/>
        <end position="65"/>
    </location>
</feature>
<dbReference type="Proteomes" id="UP000224634">
    <property type="component" value="Unassembled WGS sequence"/>
</dbReference>
<dbReference type="Pfam" id="PF13086">
    <property type="entry name" value="AAA_11"/>
    <property type="match status" value="2"/>
</dbReference>
<evidence type="ECO:0000313" key="30">
    <source>
        <dbReference type="Proteomes" id="UP000224634"/>
    </source>
</evidence>
<evidence type="ECO:0000256" key="22">
    <source>
        <dbReference type="RuleBase" id="RU367041"/>
    </source>
</evidence>
<feature type="region of interest" description="Disordered" evidence="23">
    <location>
        <begin position="106"/>
        <end position="166"/>
    </location>
</feature>
<evidence type="ECO:0000259" key="28">
    <source>
        <dbReference type="Pfam" id="PF21123"/>
    </source>
</evidence>
<evidence type="ECO:0000256" key="1">
    <source>
        <dbReference type="ARBA" id="ARBA00001966"/>
    </source>
</evidence>
<keyword evidence="19 22" id="KW-0539">Nucleus</keyword>
<evidence type="ECO:0000256" key="5">
    <source>
        <dbReference type="ARBA" id="ARBA00022705"/>
    </source>
</evidence>
<dbReference type="OrthoDB" id="6513042at2759"/>
<feature type="region of interest" description="Disordered" evidence="23">
    <location>
        <begin position="211"/>
        <end position="230"/>
    </location>
</feature>
<dbReference type="GO" id="GO:0016887">
    <property type="term" value="F:ATP hydrolysis activity"/>
    <property type="evidence" value="ECO:0007669"/>
    <property type="project" value="RHEA"/>
</dbReference>
<accession>A0A2B7Z255</accession>
<dbReference type="EC" id="3.1.-.-" evidence="22"/>
<evidence type="ECO:0000256" key="14">
    <source>
        <dbReference type="ARBA" id="ARBA00023004"/>
    </source>
</evidence>
<dbReference type="PANTHER" id="PTHR10887:SF433">
    <property type="entry name" value="DNA REPLICATION ATP-DEPENDENT HELICASE_NUCLEASE DNA2"/>
    <property type="match status" value="1"/>
</dbReference>
<evidence type="ECO:0000256" key="7">
    <source>
        <dbReference type="ARBA" id="ARBA00022723"/>
    </source>
</evidence>
<keyword evidence="10 22" id="KW-0227">DNA damage</keyword>
<feature type="compositionally biased region" description="Basic and acidic residues" evidence="23">
    <location>
        <begin position="114"/>
        <end position="126"/>
    </location>
</feature>
<evidence type="ECO:0000259" key="26">
    <source>
        <dbReference type="Pfam" id="PF13086"/>
    </source>
</evidence>
<evidence type="ECO:0000256" key="20">
    <source>
        <dbReference type="ARBA" id="ARBA00023268"/>
    </source>
</evidence>
<evidence type="ECO:0000256" key="16">
    <source>
        <dbReference type="ARBA" id="ARBA00023125"/>
    </source>
</evidence>
<dbReference type="FunFam" id="3.40.50.300:FF:001170">
    <property type="entry name" value="DNA replication helicase Dna2"/>
    <property type="match status" value="1"/>
</dbReference>
<dbReference type="PANTHER" id="PTHR10887">
    <property type="entry name" value="DNA2/NAM7 HELICASE FAMILY"/>
    <property type="match status" value="1"/>
</dbReference>
<evidence type="ECO:0000256" key="11">
    <source>
        <dbReference type="ARBA" id="ARBA00022801"/>
    </source>
</evidence>
<evidence type="ECO:0000313" key="29">
    <source>
        <dbReference type="EMBL" id="PGH27401.1"/>
    </source>
</evidence>
<dbReference type="GO" id="GO:0005739">
    <property type="term" value="C:mitochondrion"/>
    <property type="evidence" value="ECO:0007669"/>
    <property type="project" value="UniProtKB-SubCell"/>
</dbReference>
<feature type="domain" description="DUF83" evidence="24">
    <location>
        <begin position="795"/>
        <end position="894"/>
    </location>
</feature>
<keyword evidence="4 22" id="KW-0004">4Fe-4S</keyword>
<dbReference type="CDD" id="cd18808">
    <property type="entry name" value="SF1_C_Upf1"/>
    <property type="match status" value="1"/>
</dbReference>
<comment type="caution">
    <text evidence="29">The sequence shown here is derived from an EMBL/GenBank/DDBJ whole genome shotgun (WGS) entry which is preliminary data.</text>
</comment>
<keyword evidence="6 22" id="KW-0540">Nuclease</keyword>
<dbReference type="InterPro" id="IPR014808">
    <property type="entry name" value="DNA_replication_fac_Dna2_N"/>
</dbReference>
<evidence type="ECO:0000256" key="6">
    <source>
        <dbReference type="ARBA" id="ARBA00022722"/>
    </source>
</evidence>
<dbReference type="GO" id="GO:0005634">
    <property type="term" value="C:nucleus"/>
    <property type="evidence" value="ECO:0007669"/>
    <property type="project" value="UniProtKB-SubCell"/>
</dbReference>
<evidence type="ECO:0000256" key="17">
    <source>
        <dbReference type="ARBA" id="ARBA00023128"/>
    </source>
</evidence>
<dbReference type="InterPro" id="IPR022765">
    <property type="entry name" value="Dna2/Cas4_DUF83"/>
</dbReference>
<keyword evidence="14 22" id="KW-0408">Iron</keyword>
<keyword evidence="30" id="KW-1185">Reference proteome</keyword>
<dbReference type="STRING" id="1447883.A0A2B7Z255"/>
<keyword evidence="8 22" id="KW-0547">Nucleotide-binding</keyword>
<feature type="region of interest" description="Disordered" evidence="23">
    <location>
        <begin position="288"/>
        <end position="365"/>
    </location>
</feature>
<name>A0A2B7Z255_POLH7</name>
<dbReference type="GO" id="GO:0005524">
    <property type="term" value="F:ATP binding"/>
    <property type="evidence" value="ECO:0007669"/>
    <property type="project" value="UniProtKB-UniRule"/>
</dbReference>
<dbReference type="InterPro" id="IPR045055">
    <property type="entry name" value="DNA2/NAM7-like"/>
</dbReference>
<dbReference type="InterPro" id="IPR026851">
    <property type="entry name" value="Dna2/JHS1_DEXXQ-box"/>
</dbReference>
<feature type="region of interest" description="Disordered" evidence="23">
    <location>
        <begin position="47"/>
        <end position="89"/>
    </location>
</feature>
<evidence type="ECO:0000256" key="3">
    <source>
        <dbReference type="ARBA" id="ARBA00007913"/>
    </source>
</evidence>
<comment type="function">
    <text evidence="22">Key enzyme involved in DNA replication and DNA repair. Involved in Okazaki fragments processing by cleaving long flaps that escape FEN1: flaps that are longer than 27 nucleotides are coated by replication protein A complex (RPA), leading to recruit DNA2 which cleaves the flap until it is too short to bind RPA and becomes a substrate for FEN1. Also involved in 5'-end resection of DNA during double-strand break (DSB) repair by mediating the cleavage of 5'-ssDNA.</text>
</comment>
<dbReference type="SUPFAM" id="SSF52540">
    <property type="entry name" value="P-loop containing nucleoside triphosphate hydrolases"/>
    <property type="match status" value="1"/>
</dbReference>
<keyword evidence="22" id="KW-0158">Chromosome</keyword>
<feature type="domain" description="DNA2 rift barrel" evidence="28">
    <location>
        <begin position="955"/>
        <end position="1048"/>
    </location>
</feature>
<dbReference type="CDD" id="cd22318">
    <property type="entry name" value="DNA2_N-like"/>
    <property type="match status" value="1"/>
</dbReference>
<dbReference type="InterPro" id="IPR041679">
    <property type="entry name" value="DNA2/NAM7-like_C"/>
</dbReference>
<keyword evidence="5 22" id="KW-0235">DNA replication</keyword>
<feature type="region of interest" description="Disordered" evidence="23">
    <location>
        <begin position="1607"/>
        <end position="1628"/>
    </location>
</feature>
<evidence type="ECO:0000256" key="4">
    <source>
        <dbReference type="ARBA" id="ARBA00022485"/>
    </source>
</evidence>
<protein>
    <recommendedName>
        <fullName evidence="22">DNA replication ATP-dependent helicase/nuclease</fullName>
        <ecNumber evidence="22">3.1.-.-</ecNumber>
        <ecNumber evidence="22">3.6.4.12</ecNumber>
    </recommendedName>
</protein>
<dbReference type="GO" id="GO:0071932">
    <property type="term" value="P:replication fork reversal"/>
    <property type="evidence" value="ECO:0007669"/>
    <property type="project" value="TreeGrafter"/>
</dbReference>
<evidence type="ECO:0000256" key="12">
    <source>
        <dbReference type="ARBA" id="ARBA00022806"/>
    </source>
</evidence>
<evidence type="ECO:0000256" key="10">
    <source>
        <dbReference type="ARBA" id="ARBA00022763"/>
    </source>
</evidence>
<dbReference type="FunFam" id="3.90.320.10:FF:000001">
    <property type="entry name" value="DNA replication helicase Dna2"/>
    <property type="match status" value="1"/>
</dbReference>
<sequence length="1688" mass="189021">MTNDGVVISSASRSKLNAFCYVDPDHQQLNIMATTTKHDGIAFVEKENETGLTSDKEAADSHDMETNPAPGEPQKQQIEPEKEPPQTPAHRIPLADLINNAEDAFINAPGKVPTPDDRVFWKHEPQNTDPRNSSATPATRRRKRHRSASPASSPLNRGSENVRPDPQSLQKLIKTPQQQDMIADLWSKYIGKNEVNPGDDPSKALFSLLGSSPHTPGVQRSKDQGLRRTNSCNIDWPVSNAKRRKIENDKQVNKVRDAFAGSRSTLLDTGRSKSSRISLLVEKIQETMLETPRGGVDGPSSSTPLPERPDDIEEIPSSPPKPVDENVPLDTPSKATTAAQSHNIFKDAGLDRKPYPAGYSSEYDDDDLDDEFLQLAGTCGPSAAEQTFPNGEDPQPNHTVAAPLPNAVSIQMNKSDSNQRETQYFQPAPPKRQGHGLDELHGSDDEFGDGMDELLANYDTKEHHVKGDTVCYDKGERSMAPQNTGAECGDTKPKIAEDSNALLKGDKVMLDDYDDDEFDDDIDVEAIEHAAMLKTGGAGLSSQNRKCSQAIKRYLILDLAETSYVNGKGQRKLEKVLFVQDERAKLNRAIMLRETWFDSPCIKNSYIHLIGEFDANGQCIVDDTNNMVVLHPDHLISATTVAESFTCLRRAVLQDRVKTSVDASKPQVYGFILHEIFQEAMKVNRWDLDWLGKLIDTVLKNYVENLYEVQVEITEATDYLMTKMPALSSWASVFMRYEPTMDSSMEDKNGTTSHISINKLLEVEEHIWSPMYGLKGNVDATVQVAVKDGPDLKTLTVPFELKTGRKAANESHRAQTALYSLLLSDRYDIDVTFGILYYLEISKTFRVRAIRNEMRQMIQQRNRLATFVVDRTKLPPMVQRPRICNQCYAKKICFTYHKLLDNGNEETSGMGNSFLEIVGHLTAAHQVFFEKWDTLLTLEEKDMMKFRRELWTMLSNEREAVGRCFGNIMIEPGSASEDPDGPKINRFRYSFIKPQAPTGFSFTESQLTVGEPIVISDEKGHFALSNGYVTHISPRRITVAVDRRLHNARTKSAAFDAQHNQSFTGIMEIVEEGGRQSTIIPENTEDTNLYRLDKDEFSNGMATVRNNLICMMDKYQFRAKRLRELIIENAAPSFKQLSASTQALCDNSQLNVDQKRAIEKVMSANDYALVLGMPGTGKTTTIAHIIRALISQGKSVLLTSYTHTAVDNILLKIRDDNIRTLRLGATAKVHPDVQQFADLGGVRKKTMEELRDSYENCKIVATTCLGVNHPIFNSRTFDYCIVDEASQITLPVCLGPIRMASTFILVGDHYQLPPLVQNKEALQNGLDVSLFKSLCDSHPSSVVTLEHQYRMCEDIMSLSNTLIYSGRLKCGTKAVASNYLKIPNFNDLKHHHGDPITHKVSATSNSLCLGSRFGRCWLRDLLDPVAKARLVNTDLLTPPAEDSAQGARIVNPTEATLCAQLVEALISVGIPAREIGVVTLYRSQLSLLRQKLRHHLPSLEMHTADRFQGRDKEVIIMSCVRSNSERNVGELLRDWRRVNVAFTRARTKLLIVGSKTTLRDGNELLGKFVRLMDGKGWTYDLPPDAVESHVFEEQDAAGFTQLSPMMKKEKKRRGMSATPSPTRKKMMMNNNTVSPLKKKSRAVLSPAKNRQGLFKQPEKMGGKRLDGEKILRKRPVLRDMVNEFIVLD</sequence>
<feature type="compositionally biased region" description="Basic and acidic residues" evidence="23">
    <location>
        <begin position="344"/>
        <end position="354"/>
    </location>
</feature>
<reference evidence="29 30" key="1">
    <citation type="submission" date="2017-10" db="EMBL/GenBank/DDBJ databases">
        <title>Comparative genomics in systemic dimorphic fungi from Ajellomycetaceae.</title>
        <authorList>
            <person name="Munoz J.F."/>
            <person name="Mcewen J.G."/>
            <person name="Clay O.K."/>
            <person name="Cuomo C.A."/>
        </authorList>
    </citation>
    <scope>NUCLEOTIDE SEQUENCE [LARGE SCALE GENOMIC DNA]</scope>
    <source>
        <strain evidence="29 30">UAMH7299</strain>
    </source>
</reference>
<dbReference type="InterPro" id="IPR011604">
    <property type="entry name" value="PDDEXK-like_dom_sf"/>
</dbReference>
<feature type="domain" description="DNA replication factor Dna2 N-terminal" evidence="25">
    <location>
        <begin position="583"/>
        <end position="784"/>
    </location>
</feature>
<comment type="subcellular location">
    <subcellularLocation>
        <location evidence="2">Mitochondrion</location>
    </subcellularLocation>
    <subcellularLocation>
        <location evidence="22">Nucleus</location>
    </subcellularLocation>
    <subcellularLocation>
        <location evidence="22">Chromosome</location>
    </subcellularLocation>
</comment>
<keyword evidence="17" id="KW-0496">Mitochondrion</keyword>
<comment type="similarity">
    <text evidence="3 22">Belongs to the DNA2/NAM7 helicase family.</text>
</comment>
<dbReference type="GO" id="GO:0033567">
    <property type="term" value="P:DNA replication, Okazaki fragment processing"/>
    <property type="evidence" value="ECO:0007669"/>
    <property type="project" value="UniProtKB-UniRule"/>
</dbReference>
<dbReference type="InterPro" id="IPR048459">
    <property type="entry name" value="DNA2_Rift"/>
</dbReference>
<feature type="compositionally biased region" description="Polar residues" evidence="23">
    <location>
        <begin position="127"/>
        <end position="137"/>
    </location>
</feature>
<feature type="domain" description="DNA2/NAM7 helicase helicase" evidence="26">
    <location>
        <begin position="1149"/>
        <end position="1238"/>
    </location>
</feature>
<evidence type="ECO:0000259" key="25">
    <source>
        <dbReference type="Pfam" id="PF08696"/>
    </source>
</evidence>
<feature type="compositionally biased region" description="Polar residues" evidence="23">
    <location>
        <begin position="149"/>
        <end position="159"/>
    </location>
</feature>
<evidence type="ECO:0000256" key="19">
    <source>
        <dbReference type="ARBA" id="ARBA00023242"/>
    </source>
</evidence>
<evidence type="ECO:0000256" key="8">
    <source>
        <dbReference type="ARBA" id="ARBA00022741"/>
    </source>
</evidence>
<dbReference type="InterPro" id="IPR041677">
    <property type="entry name" value="DNA2/NAM7_AAA_11"/>
</dbReference>
<proteinExistence type="inferred from homology"/>
<dbReference type="EMBL" id="PDNA01000007">
    <property type="protein sequence ID" value="PGH27401.1"/>
    <property type="molecule type" value="Genomic_DNA"/>
</dbReference>